<dbReference type="GO" id="GO:0005975">
    <property type="term" value="P:carbohydrate metabolic process"/>
    <property type="evidence" value="ECO:0007669"/>
    <property type="project" value="UniProtKB-ARBA"/>
</dbReference>
<dbReference type="RefSeq" id="WP_343053646.1">
    <property type="nucleotide sequence ID" value="NZ_JACHWU010000001.1"/>
</dbReference>
<dbReference type="InterPro" id="IPR032350">
    <property type="entry name" value="Nbr1_FW"/>
</dbReference>
<evidence type="ECO:0000259" key="2">
    <source>
        <dbReference type="Pfam" id="PF16158"/>
    </source>
</evidence>
<evidence type="ECO:0000313" key="4">
    <source>
        <dbReference type="Proteomes" id="UP000550714"/>
    </source>
</evidence>
<reference evidence="3 4" key="1">
    <citation type="submission" date="2020-08" db="EMBL/GenBank/DDBJ databases">
        <title>Genomic Encyclopedia of Type Strains, Phase III (KMG-III): the genomes of soil and plant-associated and newly described type strains.</title>
        <authorList>
            <person name="Whitman W."/>
        </authorList>
    </citation>
    <scope>NUCLEOTIDE SEQUENCE [LARGE SCALE GENOMIC DNA]</scope>
    <source>
        <strain evidence="3 4">CECT 8577</strain>
    </source>
</reference>
<feature type="compositionally biased region" description="Low complexity" evidence="1">
    <location>
        <begin position="119"/>
        <end position="132"/>
    </location>
</feature>
<feature type="compositionally biased region" description="Low complexity" evidence="1">
    <location>
        <begin position="95"/>
        <end position="110"/>
    </location>
</feature>
<dbReference type="CDD" id="cd14947">
    <property type="entry name" value="NBR1_like"/>
    <property type="match status" value="1"/>
</dbReference>
<protein>
    <recommendedName>
        <fullName evidence="2">Nbr1 FW domain-containing protein</fullName>
    </recommendedName>
</protein>
<dbReference type="AlphaFoldDB" id="A0A839RYV7"/>
<dbReference type="EMBL" id="JACHWU010000001">
    <property type="protein sequence ID" value="MBB3050000.1"/>
    <property type="molecule type" value="Genomic_DNA"/>
</dbReference>
<gene>
    <name evidence="3" type="ORF">FHS23_000995</name>
</gene>
<dbReference type="Proteomes" id="UP000550714">
    <property type="component" value="Unassembled WGS sequence"/>
</dbReference>
<proteinExistence type="predicted"/>
<organism evidence="3 4">
    <name type="scientific">Prauserella isguenensis</name>
    <dbReference type="NCBI Taxonomy" id="1470180"/>
    <lineage>
        <taxon>Bacteria</taxon>
        <taxon>Bacillati</taxon>
        <taxon>Actinomycetota</taxon>
        <taxon>Actinomycetes</taxon>
        <taxon>Pseudonocardiales</taxon>
        <taxon>Pseudonocardiaceae</taxon>
        <taxon>Prauserella</taxon>
    </lineage>
</organism>
<name>A0A839RYV7_9PSEU</name>
<feature type="domain" description="Nbr1 FW" evidence="2">
    <location>
        <begin position="233"/>
        <end position="321"/>
    </location>
</feature>
<dbReference type="Pfam" id="PF13560">
    <property type="entry name" value="HTH_31"/>
    <property type="match status" value="1"/>
</dbReference>
<dbReference type="Gene3D" id="2.60.40.10">
    <property type="entry name" value="Immunoglobulins"/>
    <property type="match status" value="1"/>
</dbReference>
<feature type="region of interest" description="Disordered" evidence="1">
    <location>
        <begin position="91"/>
        <end position="132"/>
    </location>
</feature>
<feature type="region of interest" description="Disordered" evidence="1">
    <location>
        <begin position="196"/>
        <end position="221"/>
    </location>
</feature>
<dbReference type="Pfam" id="PF16158">
    <property type="entry name" value="N_BRCA1_IG"/>
    <property type="match status" value="1"/>
</dbReference>
<accession>A0A839RYV7</accession>
<evidence type="ECO:0000256" key="1">
    <source>
        <dbReference type="SAM" id="MobiDB-lite"/>
    </source>
</evidence>
<comment type="caution">
    <text evidence="3">The sequence shown here is derived from an EMBL/GenBank/DDBJ whole genome shotgun (WGS) entry which is preliminary data.</text>
</comment>
<evidence type="ECO:0000313" key="3">
    <source>
        <dbReference type="EMBL" id="MBB3050000.1"/>
    </source>
</evidence>
<keyword evidence="4" id="KW-1185">Reference proteome</keyword>
<dbReference type="InterPro" id="IPR013783">
    <property type="entry name" value="Ig-like_fold"/>
</dbReference>
<sequence length="345" mass="36450">MSDAEGEQRPPALEEFMAELKRLRSEAGNPSFRKMAELSGAVSHATLHLTVTGRRLQPWETVREFVRACGGDEAEWCSRYRRTKALLSGALPEPADSAGRADGATAGDETAGADEDATTAESATTAKAAKAAESAECTDGVGGYGAGEVSAGDAAGSSPARGGFSRRWLLVPSAVLAIVAVVIGLRVFDGEERQAEAGGQQASGGASGSAEAGGLTEAMYPGDDSALSRDLGIQDGDVVAPGQQFTRTFELLNAGSVHWKDRYLERMENATGPRYCETPVRVEIPDTAPGETVRVPVTARAADEPTTCKVRWKMVDDEGRQLLPQKRPVYFLVHVRTGPSEAPSR</sequence>